<dbReference type="EMBL" id="FWXY01000004">
    <property type="protein sequence ID" value="SMC56491.1"/>
    <property type="molecule type" value="Genomic_DNA"/>
</dbReference>
<name>A0A1W2A7U4_9BACT</name>
<dbReference type="Proteomes" id="UP000192418">
    <property type="component" value="Unassembled WGS sequence"/>
</dbReference>
<sequence length="112" mass="12929">MPIAQCKKQKIKFDAESFIQYLLPLQKILLTTPALNSRGYRPLKMTFEDQLNALLFYHLQEHESARDLVQCMKEDDFAKNNIAPDGGISLSSFCEAINDRGLEQLQYVFEEL</sequence>
<keyword evidence="2" id="KW-1185">Reference proteome</keyword>
<reference evidence="1 2" key="1">
    <citation type="submission" date="2017-04" db="EMBL/GenBank/DDBJ databases">
        <authorList>
            <person name="Afonso C.L."/>
            <person name="Miller P.J."/>
            <person name="Scott M.A."/>
            <person name="Spackman E."/>
            <person name="Goraichik I."/>
            <person name="Dimitrov K.M."/>
            <person name="Suarez D.L."/>
            <person name="Swayne D.E."/>
        </authorList>
    </citation>
    <scope>NUCLEOTIDE SEQUENCE [LARGE SCALE GENOMIC DNA]</scope>
    <source>
        <strain evidence="1 2">DSM 3385</strain>
    </source>
</reference>
<accession>A0A1W2A7U4</accession>
<proteinExistence type="predicted"/>
<organism evidence="1 2">
    <name type="scientific">Desulfocicer vacuolatum DSM 3385</name>
    <dbReference type="NCBI Taxonomy" id="1121400"/>
    <lineage>
        <taxon>Bacteria</taxon>
        <taxon>Pseudomonadati</taxon>
        <taxon>Thermodesulfobacteriota</taxon>
        <taxon>Desulfobacteria</taxon>
        <taxon>Desulfobacterales</taxon>
        <taxon>Desulfobacteraceae</taxon>
        <taxon>Desulfocicer</taxon>
    </lineage>
</organism>
<evidence type="ECO:0000313" key="2">
    <source>
        <dbReference type="Proteomes" id="UP000192418"/>
    </source>
</evidence>
<protein>
    <submittedName>
        <fullName evidence="1">Uncharacterized protein</fullName>
    </submittedName>
</protein>
<dbReference type="AlphaFoldDB" id="A0A1W2A7U4"/>
<evidence type="ECO:0000313" key="1">
    <source>
        <dbReference type="EMBL" id="SMC56491.1"/>
    </source>
</evidence>
<gene>
    <name evidence="1" type="ORF">SAMN02746065_104212</name>
</gene>
<feature type="non-terminal residue" evidence="1">
    <location>
        <position position="112"/>
    </location>
</feature>
<dbReference type="STRING" id="1121400.SAMN02746065_104212"/>